<dbReference type="SMART" id="SM00738">
    <property type="entry name" value="NGN"/>
    <property type="match status" value="1"/>
</dbReference>
<dbReference type="Pfam" id="PF02357">
    <property type="entry name" value="NusG"/>
    <property type="match status" value="1"/>
</dbReference>
<dbReference type="Pfam" id="PF00467">
    <property type="entry name" value="KOW"/>
    <property type="match status" value="1"/>
</dbReference>
<evidence type="ECO:0000313" key="7">
    <source>
        <dbReference type="Proteomes" id="UP000016543"/>
    </source>
</evidence>
<evidence type="ECO:0000256" key="2">
    <source>
        <dbReference type="ARBA" id="ARBA00023015"/>
    </source>
</evidence>
<keyword evidence="3" id="KW-0804">Transcription</keyword>
<dbReference type="CDD" id="cd09892">
    <property type="entry name" value="NGN_SP_RfaH"/>
    <property type="match status" value="1"/>
</dbReference>
<gene>
    <name evidence="6" type="ORF">OS145_04685</name>
</gene>
<reference evidence="6 7" key="1">
    <citation type="submission" date="2006-01" db="EMBL/GenBank/DDBJ databases">
        <authorList>
            <person name="Brettar I."/>
            <person name="Hofle M."/>
            <person name="Ferriera S."/>
            <person name="Johnson J."/>
            <person name="Kravitz S."/>
            <person name="Halpern A."/>
            <person name="Remington K."/>
            <person name="Beeson K."/>
            <person name="Tran B."/>
            <person name="Rogers Y.-H."/>
            <person name="Friedman R."/>
            <person name="Venter J.C."/>
        </authorList>
    </citation>
    <scope>NUCLEOTIDE SEQUENCE [LARGE SCALE GENOMIC DNA]</scope>
    <source>
        <strain evidence="6 7">OS145</strain>
    </source>
</reference>
<dbReference type="InterPro" id="IPR005824">
    <property type="entry name" value="KOW"/>
</dbReference>
<dbReference type="NCBIfam" id="NF006534">
    <property type="entry name" value="PRK09014.1"/>
    <property type="match status" value="1"/>
</dbReference>
<dbReference type="SUPFAM" id="SSF50104">
    <property type="entry name" value="Translation proteins SH3-like domain"/>
    <property type="match status" value="1"/>
</dbReference>
<evidence type="ECO:0000259" key="4">
    <source>
        <dbReference type="SMART" id="SM00738"/>
    </source>
</evidence>
<dbReference type="CDD" id="cd06091">
    <property type="entry name" value="KOW_NusG"/>
    <property type="match status" value="1"/>
</dbReference>
<evidence type="ECO:0000256" key="1">
    <source>
        <dbReference type="ARBA" id="ARBA00022814"/>
    </source>
</evidence>
<evidence type="ECO:0000256" key="3">
    <source>
        <dbReference type="ARBA" id="ARBA00023163"/>
    </source>
</evidence>
<dbReference type="Gene3D" id="3.30.70.940">
    <property type="entry name" value="NusG, N-terminal domain"/>
    <property type="match status" value="1"/>
</dbReference>
<evidence type="ECO:0000259" key="5">
    <source>
        <dbReference type="SMART" id="SM00739"/>
    </source>
</evidence>
<dbReference type="EMBL" id="AAMX01000017">
    <property type="protein sequence ID" value="EAQ31388.1"/>
    <property type="molecule type" value="Genomic_DNA"/>
</dbReference>
<sequence length="165" mass="18801">MDSMANDGWYVLKTKPRQEDRALENLARQGFNSFGPKLAVERILRGKRTVRTEPMFPGYIFVQSDELATQFYKLRSTYGVHSVVRFGDRIPKLPQSWIDSIRGMEASAETQAPEVGDQVEITEGPFKGFLAKVVALDGESRCFVLLEWMQKEVKASMSYSELQIQ</sequence>
<organism evidence="6 7">
    <name type="scientific">Idiomarina baltica OS145</name>
    <dbReference type="NCBI Taxonomy" id="314276"/>
    <lineage>
        <taxon>Bacteria</taxon>
        <taxon>Pseudomonadati</taxon>
        <taxon>Pseudomonadota</taxon>
        <taxon>Gammaproteobacteria</taxon>
        <taxon>Alteromonadales</taxon>
        <taxon>Idiomarinaceae</taxon>
        <taxon>Idiomarina</taxon>
    </lineage>
</organism>
<feature type="domain" description="NusG-like N-terminal" evidence="4">
    <location>
        <begin position="6"/>
        <end position="105"/>
    </location>
</feature>
<protein>
    <submittedName>
        <fullName evidence="6">Transcription antiterminator RfaH</fullName>
    </submittedName>
</protein>
<name>A0ABM9WKD8_9GAMM</name>
<evidence type="ECO:0000313" key="6">
    <source>
        <dbReference type="EMBL" id="EAQ31388.1"/>
    </source>
</evidence>
<proteinExistence type="predicted"/>
<dbReference type="SUPFAM" id="SSF82679">
    <property type="entry name" value="N-utilization substance G protein NusG, N-terminal domain"/>
    <property type="match status" value="1"/>
</dbReference>
<dbReference type="InterPro" id="IPR006645">
    <property type="entry name" value="NGN-like_dom"/>
</dbReference>
<dbReference type="PANTHER" id="PTHR30265">
    <property type="entry name" value="RHO-INTERACTING TRANSCRIPTION TERMINATION FACTOR NUSG"/>
    <property type="match status" value="1"/>
</dbReference>
<dbReference type="InterPro" id="IPR008991">
    <property type="entry name" value="Translation_prot_SH3-like_sf"/>
</dbReference>
<dbReference type="PANTHER" id="PTHR30265:SF7">
    <property type="entry name" value="TRANSCRIPTION ANTITERMINATION PROTEIN RFAH"/>
    <property type="match status" value="1"/>
</dbReference>
<keyword evidence="7" id="KW-1185">Reference proteome</keyword>
<keyword evidence="1" id="KW-0889">Transcription antitermination</keyword>
<accession>A0ABM9WKD8</accession>
<keyword evidence="2" id="KW-0805">Transcription regulation</keyword>
<dbReference type="InterPro" id="IPR036735">
    <property type="entry name" value="NGN_dom_sf"/>
</dbReference>
<dbReference type="Proteomes" id="UP000016543">
    <property type="component" value="Unassembled WGS sequence"/>
</dbReference>
<feature type="domain" description="KOW" evidence="5">
    <location>
        <begin position="112"/>
        <end position="139"/>
    </location>
</feature>
<dbReference type="RefSeq" id="WP_006956899.1">
    <property type="nucleotide sequence ID" value="NZ_CH672410.1"/>
</dbReference>
<dbReference type="SMART" id="SM00739">
    <property type="entry name" value="KOW"/>
    <property type="match status" value="1"/>
</dbReference>
<comment type="caution">
    <text evidence="6">The sequence shown here is derived from an EMBL/GenBank/DDBJ whole genome shotgun (WGS) entry which is preliminary data.</text>
</comment>
<dbReference type="InterPro" id="IPR043425">
    <property type="entry name" value="NusG-like"/>
</dbReference>